<evidence type="ECO:0000313" key="8">
    <source>
        <dbReference type="Proteomes" id="UP000663879"/>
    </source>
</evidence>
<dbReference type="GO" id="GO:0000466">
    <property type="term" value="P:maturation of 5.8S rRNA from tricistronic rRNA transcript (SSU-rRNA, 5.8S rRNA, LSU-rRNA)"/>
    <property type="evidence" value="ECO:0007669"/>
    <property type="project" value="UniProtKB-UniRule"/>
</dbReference>
<evidence type="ECO:0000313" key="7">
    <source>
        <dbReference type="EMBL" id="CAF1007883.1"/>
    </source>
</evidence>
<evidence type="ECO:0000256" key="2">
    <source>
        <dbReference type="ARBA" id="ARBA00022552"/>
    </source>
</evidence>
<dbReference type="InterPro" id="IPR001357">
    <property type="entry name" value="BRCT_dom"/>
</dbReference>
<proteinExistence type="inferred from homology"/>
<evidence type="ECO:0000256" key="4">
    <source>
        <dbReference type="HAMAP-Rule" id="MF_03028"/>
    </source>
</evidence>
<dbReference type="PROSITE" id="PS50172">
    <property type="entry name" value="BRCT"/>
    <property type="match status" value="1"/>
</dbReference>
<dbReference type="AlphaFoldDB" id="A0A814HE69"/>
<evidence type="ECO:0000256" key="3">
    <source>
        <dbReference type="ARBA" id="ARBA00023242"/>
    </source>
</evidence>
<feature type="region of interest" description="Disordered" evidence="5">
    <location>
        <begin position="446"/>
        <end position="546"/>
    </location>
</feature>
<dbReference type="GO" id="GO:0043021">
    <property type="term" value="F:ribonucleoprotein complex binding"/>
    <property type="evidence" value="ECO:0007669"/>
    <property type="project" value="UniProtKB-UniRule"/>
</dbReference>
<dbReference type="SMART" id="SM00292">
    <property type="entry name" value="BRCT"/>
    <property type="match status" value="1"/>
</dbReference>
<dbReference type="GO" id="GO:0000463">
    <property type="term" value="P:maturation of LSU-rRNA from tricistronic rRNA transcript (SSU-rRNA, 5.8S rRNA, LSU-rRNA)"/>
    <property type="evidence" value="ECO:0007669"/>
    <property type="project" value="UniProtKB-UniRule"/>
</dbReference>
<evidence type="ECO:0000259" key="6">
    <source>
        <dbReference type="PROSITE" id="PS50172"/>
    </source>
</evidence>
<evidence type="ECO:0000256" key="5">
    <source>
        <dbReference type="SAM" id="MobiDB-lite"/>
    </source>
</evidence>
<evidence type="ECO:0000256" key="1">
    <source>
        <dbReference type="ARBA" id="ARBA00022517"/>
    </source>
</evidence>
<name>A0A814HE69_9BILA</name>
<keyword evidence="3 4" id="KW-0539">Nucleus</keyword>
<dbReference type="GO" id="GO:0005654">
    <property type="term" value="C:nucleoplasm"/>
    <property type="evidence" value="ECO:0007669"/>
    <property type="project" value="UniProtKB-SubCell"/>
</dbReference>
<dbReference type="InterPro" id="IPR036420">
    <property type="entry name" value="BRCT_dom_sf"/>
</dbReference>
<dbReference type="HAMAP" id="MF_03028">
    <property type="entry name" value="Pescadillo"/>
    <property type="match status" value="1"/>
</dbReference>
<dbReference type="GO" id="GO:0070545">
    <property type="term" value="C:PeBoW complex"/>
    <property type="evidence" value="ECO:0007669"/>
    <property type="project" value="TreeGrafter"/>
</dbReference>
<feature type="compositionally biased region" description="Basic and acidic residues" evidence="5">
    <location>
        <begin position="598"/>
        <end position="616"/>
    </location>
</feature>
<dbReference type="GO" id="GO:0003723">
    <property type="term" value="F:RNA binding"/>
    <property type="evidence" value="ECO:0007669"/>
    <property type="project" value="TreeGrafter"/>
</dbReference>
<dbReference type="InterPro" id="IPR010613">
    <property type="entry name" value="PES"/>
</dbReference>
<feature type="compositionally biased region" description="Acidic residues" evidence="5">
    <location>
        <begin position="517"/>
        <end position="536"/>
    </location>
</feature>
<dbReference type="Gene3D" id="3.40.50.10190">
    <property type="entry name" value="BRCT domain"/>
    <property type="match status" value="1"/>
</dbReference>
<comment type="subcellular location">
    <subcellularLocation>
        <location evidence="4">Nucleus</location>
        <location evidence="4">Nucleolus</location>
    </subcellularLocation>
    <subcellularLocation>
        <location evidence="4">Nucleus</location>
        <location evidence="4">Nucleoplasm</location>
    </subcellularLocation>
</comment>
<dbReference type="PANTHER" id="PTHR12221">
    <property type="entry name" value="PESCADILLO - RELATED"/>
    <property type="match status" value="1"/>
</dbReference>
<protein>
    <recommendedName>
        <fullName evidence="4">Pescadillo homolog</fullName>
    </recommendedName>
</protein>
<sequence>MKKKFESGAATAFIPRNQAIKKLQLTIADFRRLCILKGVFPVEPKNKKKVNKGKSGNRTYYYAKDINYLANEPIINKFRDFKVYVKRLKRAKGRRDIKALGRLRSNKPTYKIDHIVKERYPTFTDAVRDLDDCLSLIFLFAVLPKSKRVYVEKVHLAKRLSLEFMHYLISSKSLRKCFISIKGYYFQAEIKGQKVTWIMPHKLAYQCPDDVDFRIMSTFVEFYSIMLGFVNYKSYQDIGLIYPPKLSITHDPSKLKEENVDLNDFNDEYLASLNCDFIKINESQDESQGDEFPLADEENQEMLEKAKLEEENLNKLKVLFKGLKFFLNREVPREPFVLAIRSFSGEVSWDKTTALGATYPEDDSSITHHIIDRPLVGKTHLNRVYIQPQWVFDCINENMILPVDDYLPGAVLPPHLSPFVDVTDHGYIPPEKQKLIKMKLGITEEEPEKNEAKEEEKKIEKKTENKKNAQKSEEKKLVKKEETKLVKKKAKKGSESDEESEEDSEEEEINDMKVDLDTPDEDESEEEEEEPVEELEDTKKDKNKKPIIAVVKAQPKVENVNMMLKKQADEEKKLTEMMIPKKNKRLYDKIMKSKKKKNQEVEKLKEKRKIYDESVKNTKQKKVK</sequence>
<dbReference type="FunFam" id="3.40.50.10190:FF:000002">
    <property type="entry name" value="Pescadillo homolog"/>
    <property type="match status" value="1"/>
</dbReference>
<dbReference type="SUPFAM" id="SSF52113">
    <property type="entry name" value="BRCT domain"/>
    <property type="match status" value="1"/>
</dbReference>
<comment type="caution">
    <text evidence="7">The sequence shown here is derived from an EMBL/GenBank/DDBJ whole genome shotgun (WGS) entry which is preliminary data.</text>
</comment>
<dbReference type="OrthoDB" id="10264910at2759"/>
<keyword evidence="2 4" id="KW-0698">rRNA processing</keyword>
<dbReference type="CDD" id="cd17709">
    <property type="entry name" value="BRCT_pescadillo_like"/>
    <property type="match status" value="1"/>
</dbReference>
<feature type="domain" description="BRCT" evidence="6">
    <location>
        <begin position="315"/>
        <end position="408"/>
    </location>
</feature>
<reference evidence="7" key="1">
    <citation type="submission" date="2021-02" db="EMBL/GenBank/DDBJ databases">
        <authorList>
            <person name="Nowell W R."/>
        </authorList>
    </citation>
    <scope>NUCLEOTIDE SEQUENCE</scope>
    <source>
        <strain evidence="7">Ploen Becks lab</strain>
    </source>
</reference>
<keyword evidence="1 4" id="KW-0690">Ribosome biogenesis</keyword>
<keyword evidence="8" id="KW-1185">Reference proteome</keyword>
<dbReference type="Pfam" id="PF06732">
    <property type="entry name" value="Pescadillo_N"/>
    <property type="match status" value="1"/>
</dbReference>
<gene>
    <name evidence="7" type="ORF">OXX778_LOCUS16743</name>
</gene>
<dbReference type="Proteomes" id="UP000663879">
    <property type="component" value="Unassembled WGS sequence"/>
</dbReference>
<accession>A0A814HE69</accession>
<comment type="similarity">
    <text evidence="4">Belongs to the pescadillo family.</text>
</comment>
<dbReference type="EMBL" id="CAJNOC010004057">
    <property type="protein sequence ID" value="CAF1007883.1"/>
    <property type="molecule type" value="Genomic_DNA"/>
</dbReference>
<dbReference type="Pfam" id="PF16589">
    <property type="entry name" value="BRCT_2"/>
    <property type="match status" value="1"/>
</dbReference>
<comment type="function">
    <text evidence="4">Required for maturation of ribosomal RNAs and formation of the large ribosomal subunit.</text>
</comment>
<feature type="region of interest" description="Disordered" evidence="5">
    <location>
        <begin position="592"/>
        <end position="624"/>
    </location>
</feature>
<feature type="compositionally biased region" description="Acidic residues" evidence="5">
    <location>
        <begin position="496"/>
        <end position="509"/>
    </location>
</feature>
<organism evidence="7 8">
    <name type="scientific">Brachionus calyciflorus</name>
    <dbReference type="NCBI Taxonomy" id="104777"/>
    <lineage>
        <taxon>Eukaryota</taxon>
        <taxon>Metazoa</taxon>
        <taxon>Spiralia</taxon>
        <taxon>Gnathifera</taxon>
        <taxon>Rotifera</taxon>
        <taxon>Eurotatoria</taxon>
        <taxon>Monogononta</taxon>
        <taxon>Pseudotrocha</taxon>
        <taxon>Ploima</taxon>
        <taxon>Brachionidae</taxon>
        <taxon>Brachionus</taxon>
    </lineage>
</organism>
<dbReference type="GO" id="GO:0030687">
    <property type="term" value="C:preribosome, large subunit precursor"/>
    <property type="evidence" value="ECO:0007669"/>
    <property type="project" value="UniProtKB-UniRule"/>
</dbReference>
<feature type="compositionally biased region" description="Basic and acidic residues" evidence="5">
    <location>
        <begin position="449"/>
        <end position="485"/>
    </location>
</feature>
<dbReference type="PANTHER" id="PTHR12221:SF6">
    <property type="entry name" value="PESCADILLO HOMOLOG"/>
    <property type="match status" value="1"/>
</dbReference>